<dbReference type="Gene3D" id="2.60.120.650">
    <property type="entry name" value="Cupin"/>
    <property type="match status" value="1"/>
</dbReference>
<proteinExistence type="predicted"/>
<dbReference type="RefSeq" id="WP_259096565.1">
    <property type="nucleotide sequence ID" value="NZ_BAAAZC010000017.1"/>
</dbReference>
<name>A0ABP7PXP9_9SPHI</name>
<dbReference type="PROSITE" id="PS51184">
    <property type="entry name" value="JMJC"/>
    <property type="match status" value="1"/>
</dbReference>
<evidence type="ECO:0000313" key="3">
    <source>
        <dbReference type="Proteomes" id="UP001500742"/>
    </source>
</evidence>
<sequence length="285" mass="33062">MDIIRRDNITYEEFMEEHYKPGIPLVFTNAAKVWKANGLFTPDWFRENYPDRKTDVRGKTLTIKEAMDMVEASTEEKPAVYPIIFDIPATIPELMPLLDPLDLNYASPNWLKNKMFSVGKWGGATEMFIGGPGGRFPYMHIDYYHLNAWITQLYGEKRFTVFPRGQEHLLYPRPDDPWRSEVNVFEPDYEKHPLFKDATPINFVVGPGETLFIPFGTWHTAYSLTPTISVAFDTLNKKNHKEFMQDVWTFKSRQSKLKAVAMYSYAWLATQSSKLSETLTGKKYA</sequence>
<accession>A0ABP7PXP9</accession>
<organism evidence="2 3">
    <name type="scientific">Mucilaginibacter dorajii</name>
    <dbReference type="NCBI Taxonomy" id="692994"/>
    <lineage>
        <taxon>Bacteria</taxon>
        <taxon>Pseudomonadati</taxon>
        <taxon>Bacteroidota</taxon>
        <taxon>Sphingobacteriia</taxon>
        <taxon>Sphingobacteriales</taxon>
        <taxon>Sphingobacteriaceae</taxon>
        <taxon>Mucilaginibacter</taxon>
    </lineage>
</organism>
<evidence type="ECO:0000313" key="2">
    <source>
        <dbReference type="EMBL" id="GAA3972866.1"/>
    </source>
</evidence>
<feature type="domain" description="JmjC" evidence="1">
    <location>
        <begin position="96"/>
        <end position="251"/>
    </location>
</feature>
<gene>
    <name evidence="2" type="ORF">GCM10022210_23620</name>
</gene>
<evidence type="ECO:0000259" key="1">
    <source>
        <dbReference type="PROSITE" id="PS51184"/>
    </source>
</evidence>
<dbReference type="EMBL" id="BAAAZC010000017">
    <property type="protein sequence ID" value="GAA3972866.1"/>
    <property type="molecule type" value="Genomic_DNA"/>
</dbReference>
<dbReference type="InterPro" id="IPR041667">
    <property type="entry name" value="Cupin_8"/>
</dbReference>
<dbReference type="Pfam" id="PF13621">
    <property type="entry name" value="Cupin_8"/>
    <property type="match status" value="1"/>
</dbReference>
<dbReference type="SMART" id="SM00558">
    <property type="entry name" value="JmjC"/>
    <property type="match status" value="1"/>
</dbReference>
<dbReference type="InterPro" id="IPR003347">
    <property type="entry name" value="JmjC_dom"/>
</dbReference>
<keyword evidence="3" id="KW-1185">Reference proteome</keyword>
<reference evidence="3" key="1">
    <citation type="journal article" date="2019" name="Int. J. Syst. Evol. Microbiol.">
        <title>The Global Catalogue of Microorganisms (GCM) 10K type strain sequencing project: providing services to taxonomists for standard genome sequencing and annotation.</title>
        <authorList>
            <consortium name="The Broad Institute Genomics Platform"/>
            <consortium name="The Broad Institute Genome Sequencing Center for Infectious Disease"/>
            <person name="Wu L."/>
            <person name="Ma J."/>
        </authorList>
    </citation>
    <scope>NUCLEOTIDE SEQUENCE [LARGE SCALE GENOMIC DNA]</scope>
    <source>
        <strain evidence="3">JCM 16601</strain>
    </source>
</reference>
<dbReference type="Proteomes" id="UP001500742">
    <property type="component" value="Unassembled WGS sequence"/>
</dbReference>
<dbReference type="PANTHER" id="PTHR12480">
    <property type="entry name" value="ARGININE DEMETHYLASE AND LYSYL-HYDROXYLASE JMJD"/>
    <property type="match status" value="1"/>
</dbReference>
<dbReference type="SUPFAM" id="SSF51197">
    <property type="entry name" value="Clavaminate synthase-like"/>
    <property type="match status" value="1"/>
</dbReference>
<protein>
    <recommendedName>
        <fullName evidence="1">JmjC domain-containing protein</fullName>
    </recommendedName>
</protein>
<comment type="caution">
    <text evidence="2">The sequence shown here is derived from an EMBL/GenBank/DDBJ whole genome shotgun (WGS) entry which is preliminary data.</text>
</comment>
<dbReference type="InterPro" id="IPR050910">
    <property type="entry name" value="JMJD6_ArgDemeth/LysHydrox"/>
</dbReference>